<feature type="region of interest" description="Disordered" evidence="1">
    <location>
        <begin position="1"/>
        <end position="59"/>
    </location>
</feature>
<feature type="compositionally biased region" description="Basic residues" evidence="1">
    <location>
        <begin position="30"/>
        <end position="39"/>
    </location>
</feature>
<evidence type="ECO:0000256" key="1">
    <source>
        <dbReference type="SAM" id="MobiDB-lite"/>
    </source>
</evidence>
<sequence length="75" mass="8640">MESCTSMRQDFKEHRRKKREGDWAVDRRPQLHHRGRMHPQRMPATMEVGSGPQIGVPRPLIGRDLKLEIPVNSGG</sequence>
<protein>
    <submittedName>
        <fullName evidence="2">Uncharacterized protein</fullName>
    </submittedName>
</protein>
<evidence type="ECO:0000313" key="3">
    <source>
        <dbReference type="Proteomes" id="UP000233551"/>
    </source>
</evidence>
<dbReference type="Proteomes" id="UP000233551">
    <property type="component" value="Unassembled WGS sequence"/>
</dbReference>
<evidence type="ECO:0000313" key="2">
    <source>
        <dbReference type="EMBL" id="PKI43297.1"/>
    </source>
</evidence>
<reference evidence="2 3" key="1">
    <citation type="submission" date="2017-11" db="EMBL/GenBank/DDBJ databases">
        <title>De-novo sequencing of pomegranate (Punica granatum L.) genome.</title>
        <authorList>
            <person name="Akparov Z."/>
            <person name="Amiraslanov A."/>
            <person name="Hajiyeva S."/>
            <person name="Abbasov M."/>
            <person name="Kaur K."/>
            <person name="Hamwieh A."/>
            <person name="Solovyev V."/>
            <person name="Salamov A."/>
            <person name="Braich B."/>
            <person name="Kosarev P."/>
            <person name="Mahmoud A."/>
            <person name="Hajiyev E."/>
            <person name="Babayeva S."/>
            <person name="Izzatullayeva V."/>
            <person name="Mammadov A."/>
            <person name="Mammadov A."/>
            <person name="Sharifova S."/>
            <person name="Ojaghi J."/>
            <person name="Eynullazada K."/>
            <person name="Bayramov B."/>
            <person name="Abdulazimova A."/>
            <person name="Shahmuradov I."/>
        </authorList>
    </citation>
    <scope>NUCLEOTIDE SEQUENCE [LARGE SCALE GENOMIC DNA]</scope>
    <source>
        <strain evidence="3">cv. AG2017</strain>
        <tissue evidence="2">Leaf</tissue>
    </source>
</reference>
<dbReference type="EMBL" id="PGOL01003058">
    <property type="protein sequence ID" value="PKI43297.1"/>
    <property type="molecule type" value="Genomic_DNA"/>
</dbReference>
<gene>
    <name evidence="2" type="ORF">CRG98_036277</name>
</gene>
<comment type="caution">
    <text evidence="2">The sequence shown here is derived from an EMBL/GenBank/DDBJ whole genome shotgun (WGS) entry which is preliminary data.</text>
</comment>
<dbReference type="AlphaFoldDB" id="A0A2I0IH14"/>
<accession>A0A2I0IH14</accession>
<organism evidence="2 3">
    <name type="scientific">Punica granatum</name>
    <name type="common">Pomegranate</name>
    <dbReference type="NCBI Taxonomy" id="22663"/>
    <lineage>
        <taxon>Eukaryota</taxon>
        <taxon>Viridiplantae</taxon>
        <taxon>Streptophyta</taxon>
        <taxon>Embryophyta</taxon>
        <taxon>Tracheophyta</taxon>
        <taxon>Spermatophyta</taxon>
        <taxon>Magnoliopsida</taxon>
        <taxon>eudicotyledons</taxon>
        <taxon>Gunneridae</taxon>
        <taxon>Pentapetalae</taxon>
        <taxon>rosids</taxon>
        <taxon>malvids</taxon>
        <taxon>Myrtales</taxon>
        <taxon>Lythraceae</taxon>
        <taxon>Punica</taxon>
    </lineage>
</organism>
<proteinExistence type="predicted"/>
<feature type="compositionally biased region" description="Basic and acidic residues" evidence="1">
    <location>
        <begin position="9"/>
        <end position="29"/>
    </location>
</feature>
<name>A0A2I0IH14_PUNGR</name>
<keyword evidence="3" id="KW-1185">Reference proteome</keyword>